<dbReference type="AlphaFoldDB" id="A0A9D1U5C4"/>
<proteinExistence type="predicted"/>
<protein>
    <submittedName>
        <fullName evidence="2">Uncharacterized protein</fullName>
    </submittedName>
</protein>
<gene>
    <name evidence="2" type="ORF">H9875_06670</name>
</gene>
<evidence type="ECO:0000256" key="1">
    <source>
        <dbReference type="SAM" id="MobiDB-lite"/>
    </source>
</evidence>
<name>A0A9D1U5C4_9LACO</name>
<feature type="region of interest" description="Disordered" evidence="1">
    <location>
        <begin position="31"/>
        <end position="55"/>
    </location>
</feature>
<dbReference type="Proteomes" id="UP000886822">
    <property type="component" value="Unassembled WGS sequence"/>
</dbReference>
<reference evidence="2" key="2">
    <citation type="submission" date="2021-04" db="EMBL/GenBank/DDBJ databases">
        <authorList>
            <person name="Gilroy R."/>
        </authorList>
    </citation>
    <scope>NUCLEOTIDE SEQUENCE</scope>
    <source>
        <strain evidence="2">CHK173-259</strain>
    </source>
</reference>
<accession>A0A9D1U5C4</accession>
<sequence>MLVSVFQLTYTKAEFRRPVHFAGLRNRAHYGAAVPAQRSEQQRPTQQASYDHRSQ</sequence>
<evidence type="ECO:0000313" key="3">
    <source>
        <dbReference type="Proteomes" id="UP000886822"/>
    </source>
</evidence>
<evidence type="ECO:0000313" key="2">
    <source>
        <dbReference type="EMBL" id="HIW72297.1"/>
    </source>
</evidence>
<comment type="caution">
    <text evidence="2">The sequence shown here is derived from an EMBL/GenBank/DDBJ whole genome shotgun (WGS) entry which is preliminary data.</text>
</comment>
<organism evidence="2 3">
    <name type="scientific">Candidatus Levilactobacillus faecigallinarum</name>
    <dbReference type="NCBI Taxonomy" id="2838638"/>
    <lineage>
        <taxon>Bacteria</taxon>
        <taxon>Bacillati</taxon>
        <taxon>Bacillota</taxon>
        <taxon>Bacilli</taxon>
        <taxon>Lactobacillales</taxon>
        <taxon>Lactobacillaceae</taxon>
        <taxon>Levilactobacillus</taxon>
    </lineage>
</organism>
<reference evidence="2" key="1">
    <citation type="journal article" date="2021" name="PeerJ">
        <title>Extensive microbial diversity within the chicken gut microbiome revealed by metagenomics and culture.</title>
        <authorList>
            <person name="Gilroy R."/>
            <person name="Ravi A."/>
            <person name="Getino M."/>
            <person name="Pursley I."/>
            <person name="Horton D.L."/>
            <person name="Alikhan N.F."/>
            <person name="Baker D."/>
            <person name="Gharbi K."/>
            <person name="Hall N."/>
            <person name="Watson M."/>
            <person name="Adriaenssens E.M."/>
            <person name="Foster-Nyarko E."/>
            <person name="Jarju S."/>
            <person name="Secka A."/>
            <person name="Antonio M."/>
            <person name="Oren A."/>
            <person name="Chaudhuri R.R."/>
            <person name="La Ragione R."/>
            <person name="Hildebrand F."/>
            <person name="Pallen M.J."/>
        </authorList>
    </citation>
    <scope>NUCLEOTIDE SEQUENCE</scope>
    <source>
        <strain evidence="2">CHK173-259</strain>
    </source>
</reference>
<feature type="compositionally biased region" description="Polar residues" evidence="1">
    <location>
        <begin position="38"/>
        <end position="49"/>
    </location>
</feature>
<dbReference type="EMBL" id="DXGJ01000050">
    <property type="protein sequence ID" value="HIW72297.1"/>
    <property type="molecule type" value="Genomic_DNA"/>
</dbReference>